<accession>A0A7G5IH02</accession>
<sequence length="143" mass="15558">MLPIEGRLLRNGLPMVEIRLFDAFCNPMELRPLHDAPLTALVDTGASISGVYFSLYRSMGLRTIRDIPAIGIGGEQNCPASLVRLALVKQAEAINDVNGFYILPDDVTVAAIQNHGSFDMILGMDVIRTLGLTIERSGSFRLG</sequence>
<dbReference type="Pfam" id="PF13650">
    <property type="entry name" value="Asp_protease_2"/>
    <property type="match status" value="1"/>
</dbReference>
<protein>
    <submittedName>
        <fullName evidence="1">Retropepsin-like domain-containing protein</fullName>
    </submittedName>
</protein>
<proteinExistence type="predicted"/>
<reference evidence="1 2" key="1">
    <citation type="submission" date="2020-07" db="EMBL/GenBank/DDBJ databases">
        <title>Complete genome sequence for Sandaracinobacter sp. M6.</title>
        <authorList>
            <person name="Tang Y."/>
            <person name="Liu Q."/>
            <person name="Guo Z."/>
            <person name="Lei P."/>
            <person name="Huang B."/>
        </authorList>
    </citation>
    <scope>NUCLEOTIDE SEQUENCE [LARGE SCALE GENOMIC DNA]</scope>
    <source>
        <strain evidence="1 2">M6</strain>
    </source>
</reference>
<keyword evidence="2" id="KW-1185">Reference proteome</keyword>
<evidence type="ECO:0000313" key="2">
    <source>
        <dbReference type="Proteomes" id="UP000515292"/>
    </source>
</evidence>
<evidence type="ECO:0000313" key="1">
    <source>
        <dbReference type="EMBL" id="QMW22644.1"/>
    </source>
</evidence>
<dbReference type="Gene3D" id="2.40.70.10">
    <property type="entry name" value="Acid Proteases"/>
    <property type="match status" value="1"/>
</dbReference>
<gene>
    <name evidence="1" type="ORF">H3309_15250</name>
</gene>
<dbReference type="RefSeq" id="WP_182295727.1">
    <property type="nucleotide sequence ID" value="NZ_CP059851.1"/>
</dbReference>
<dbReference type="AlphaFoldDB" id="A0A7G5IH02"/>
<dbReference type="InterPro" id="IPR021109">
    <property type="entry name" value="Peptidase_aspartic_dom_sf"/>
</dbReference>
<dbReference type="KEGG" id="sand:H3309_15250"/>
<dbReference type="SUPFAM" id="SSF50630">
    <property type="entry name" value="Acid proteases"/>
    <property type="match status" value="1"/>
</dbReference>
<dbReference type="EMBL" id="CP059851">
    <property type="protein sequence ID" value="QMW22644.1"/>
    <property type="molecule type" value="Genomic_DNA"/>
</dbReference>
<organism evidence="1 2">
    <name type="scientific">Sandaracinobacteroides saxicola</name>
    <dbReference type="NCBI Taxonomy" id="2759707"/>
    <lineage>
        <taxon>Bacteria</taxon>
        <taxon>Pseudomonadati</taxon>
        <taxon>Pseudomonadota</taxon>
        <taxon>Alphaproteobacteria</taxon>
        <taxon>Sphingomonadales</taxon>
        <taxon>Sphingosinicellaceae</taxon>
        <taxon>Sandaracinobacteroides</taxon>
    </lineage>
</organism>
<name>A0A7G5IH02_9SPHN</name>
<dbReference type="Proteomes" id="UP000515292">
    <property type="component" value="Chromosome"/>
</dbReference>